<feature type="region of interest" description="Disordered" evidence="1">
    <location>
        <begin position="327"/>
        <end position="351"/>
    </location>
</feature>
<evidence type="ECO:0000313" key="3">
    <source>
        <dbReference type="Proteomes" id="UP001597058"/>
    </source>
</evidence>
<feature type="region of interest" description="Disordered" evidence="1">
    <location>
        <begin position="256"/>
        <end position="284"/>
    </location>
</feature>
<gene>
    <name evidence="2" type="ORF">ACFQ5X_45430</name>
</gene>
<organism evidence="2 3">
    <name type="scientific">Streptomyces kaempferi</name>
    <dbReference type="NCBI Taxonomy" id="333725"/>
    <lineage>
        <taxon>Bacteria</taxon>
        <taxon>Bacillati</taxon>
        <taxon>Actinomycetota</taxon>
        <taxon>Actinomycetes</taxon>
        <taxon>Kitasatosporales</taxon>
        <taxon>Streptomycetaceae</taxon>
        <taxon>Streptomyces</taxon>
    </lineage>
</organism>
<dbReference type="Proteomes" id="UP001597058">
    <property type="component" value="Unassembled WGS sequence"/>
</dbReference>
<proteinExistence type="predicted"/>
<feature type="non-terminal residue" evidence="2">
    <location>
        <position position="1"/>
    </location>
</feature>
<keyword evidence="3" id="KW-1185">Reference proteome</keyword>
<protein>
    <submittedName>
        <fullName evidence="2">Uncharacterized protein</fullName>
    </submittedName>
</protein>
<sequence>YQARLRSRFGRAWRRKAPVESLMPLRLARYGVPLAETAPSGLAAAGIEPALLPPAPAPTAVEASFQTPAVHSTPEHLEPEAIELPATYVHHIPKRDEAQAQARIQTQAQIAAPEFQDASESGLFADAYQSWVAQFLVPPTPGQFALFLRDHFTITTAAGDPLSDEQLSPILTSLRQRYERTTTPVRGRSSNDVDWEEFFYRAWGDFAHEYGRYPDAAALARYVFERDGITTAVGEPLVAQDLHAFVHTFQDRQEAVTELGKTKNAPEPSPTVAPPASTTAHAAEEVPGPKVNASIDEQQPSASEDNALTVVDRYYLAWKNYENVHGQEPTDKQLSTSLAGNGVTSRGGNPVSPSTLRRYFLPFRMYHVWADHRMGAHNPSAESVAKDCAQRGMTAQYNRPITAEDIANQADDFERRWHAITNNPSEM</sequence>
<evidence type="ECO:0000256" key="1">
    <source>
        <dbReference type="SAM" id="MobiDB-lite"/>
    </source>
</evidence>
<feature type="compositionally biased region" description="Polar residues" evidence="1">
    <location>
        <begin position="332"/>
        <end position="351"/>
    </location>
</feature>
<comment type="caution">
    <text evidence="2">The sequence shown here is derived from an EMBL/GenBank/DDBJ whole genome shotgun (WGS) entry which is preliminary data.</text>
</comment>
<name>A0ABW3XXG2_9ACTN</name>
<evidence type="ECO:0000313" key="2">
    <source>
        <dbReference type="EMBL" id="MFD1312973.1"/>
    </source>
</evidence>
<dbReference type="EMBL" id="JBHTMM010000149">
    <property type="protein sequence ID" value="MFD1312973.1"/>
    <property type="molecule type" value="Genomic_DNA"/>
</dbReference>
<reference evidence="3" key="1">
    <citation type="journal article" date="2019" name="Int. J. Syst. Evol. Microbiol.">
        <title>The Global Catalogue of Microorganisms (GCM) 10K type strain sequencing project: providing services to taxonomists for standard genome sequencing and annotation.</title>
        <authorList>
            <consortium name="The Broad Institute Genomics Platform"/>
            <consortium name="The Broad Institute Genome Sequencing Center for Infectious Disease"/>
            <person name="Wu L."/>
            <person name="Ma J."/>
        </authorList>
    </citation>
    <scope>NUCLEOTIDE SEQUENCE [LARGE SCALE GENOMIC DNA]</scope>
    <source>
        <strain evidence="3">CGMCC 4.7020</strain>
    </source>
</reference>
<accession>A0ABW3XXG2</accession>